<dbReference type="Proteomes" id="UP000193427">
    <property type="component" value="Chromosome"/>
</dbReference>
<sequence length="188" mass="20294">MTFRPLTVLLGAVTLAYPFLVYAGIAHLQPQWLALLLGGVALLRALASRTAFWWVAAAGAGVLAALGFAGNSLLPLKLYPLLVNAVFLVVFAISLVHPPSAIERFARLTEPDLPPEGVAYTRRVTQVWCGFFVLNGSISLATALWASNAVWALYNGLISYGLMGLLFAGEWLVRRRVRARVHAEAAHG</sequence>
<organism evidence="1 2">
    <name type="scientific">Piscinibacter gummiphilus</name>
    <dbReference type="NCBI Taxonomy" id="946333"/>
    <lineage>
        <taxon>Bacteria</taxon>
        <taxon>Pseudomonadati</taxon>
        <taxon>Pseudomonadota</taxon>
        <taxon>Betaproteobacteria</taxon>
        <taxon>Burkholderiales</taxon>
        <taxon>Sphaerotilaceae</taxon>
        <taxon>Piscinibacter</taxon>
    </lineage>
</organism>
<name>A0A1W6LFT0_9BURK</name>
<accession>A0A1W6LFT0</accession>
<gene>
    <name evidence="1" type="ORF">A4W93_25845</name>
</gene>
<dbReference type="RefSeq" id="WP_085753372.1">
    <property type="nucleotide sequence ID" value="NZ_BSPR01000015.1"/>
</dbReference>
<protein>
    <submittedName>
        <fullName evidence="1">Uncharacterized protein</fullName>
    </submittedName>
</protein>
<evidence type="ECO:0000313" key="1">
    <source>
        <dbReference type="EMBL" id="ARN23058.1"/>
    </source>
</evidence>
<dbReference type="AlphaFoldDB" id="A0A1W6LFT0"/>
<dbReference type="OrthoDB" id="8537043at2"/>
<dbReference type="EMBL" id="CP015118">
    <property type="protein sequence ID" value="ARN23058.1"/>
    <property type="molecule type" value="Genomic_DNA"/>
</dbReference>
<proteinExistence type="predicted"/>
<keyword evidence="2" id="KW-1185">Reference proteome</keyword>
<reference evidence="1 2" key="1">
    <citation type="submission" date="2016-04" db="EMBL/GenBank/DDBJ databases">
        <title>Complete genome sequence of natural rubber-degrading, novel Gram-negative bacterium, Rhizobacter gummiphilus strain NS21.</title>
        <authorList>
            <person name="Tabata M."/>
            <person name="Kasai D."/>
            <person name="Fukuda M."/>
        </authorList>
    </citation>
    <scope>NUCLEOTIDE SEQUENCE [LARGE SCALE GENOMIC DNA]</scope>
    <source>
        <strain evidence="1 2">NS21</strain>
    </source>
</reference>
<dbReference type="STRING" id="946333.A4W93_25845"/>
<dbReference type="KEGG" id="rgu:A4W93_25845"/>
<evidence type="ECO:0000313" key="2">
    <source>
        <dbReference type="Proteomes" id="UP000193427"/>
    </source>
</evidence>